<evidence type="ECO:0000313" key="1">
    <source>
        <dbReference type="EMBL" id="MBC5696600.1"/>
    </source>
</evidence>
<dbReference type="Proteomes" id="UP000641741">
    <property type="component" value="Unassembled WGS sequence"/>
</dbReference>
<sequence>MKIDGNELAILQNELDQQGFKDEALKIKLEFLRQVRESGDHCPCKEACRHHGNCFECVTIHRGHRDHLPMCLWDMVNERIAALSHITEGSLHAYEARVKAEREAAEAQGCTGGCDSCGGCE</sequence>
<dbReference type="RefSeq" id="WP_186970665.1">
    <property type="nucleotide sequence ID" value="NZ_JACOPK010000012.1"/>
</dbReference>
<keyword evidence="2" id="KW-1185">Reference proteome</keyword>
<organism evidence="1 2">
    <name type="scientific">Agathobaculum hominis</name>
    <dbReference type="NCBI Taxonomy" id="2763014"/>
    <lineage>
        <taxon>Bacteria</taxon>
        <taxon>Bacillati</taxon>
        <taxon>Bacillota</taxon>
        <taxon>Clostridia</taxon>
        <taxon>Eubacteriales</taxon>
        <taxon>Butyricicoccaceae</taxon>
        <taxon>Agathobaculum</taxon>
    </lineage>
</organism>
<gene>
    <name evidence="1" type="ORF">H8S02_11745</name>
</gene>
<reference evidence="1 2" key="1">
    <citation type="submission" date="2020-08" db="EMBL/GenBank/DDBJ databases">
        <title>Genome public.</title>
        <authorList>
            <person name="Liu C."/>
            <person name="Sun Q."/>
        </authorList>
    </citation>
    <scope>NUCLEOTIDE SEQUENCE [LARGE SCALE GENOMIC DNA]</scope>
    <source>
        <strain evidence="1 2">M2</strain>
    </source>
</reference>
<protein>
    <submittedName>
        <fullName evidence="1">LPS biosynthesis protein</fullName>
    </submittedName>
</protein>
<name>A0ABR7GQK2_9FIRM</name>
<dbReference type="EMBL" id="JACOPK010000012">
    <property type="protein sequence ID" value="MBC5696600.1"/>
    <property type="molecule type" value="Genomic_DNA"/>
</dbReference>
<evidence type="ECO:0000313" key="2">
    <source>
        <dbReference type="Proteomes" id="UP000641741"/>
    </source>
</evidence>
<proteinExistence type="predicted"/>
<accession>A0ABR7GQK2</accession>
<comment type="caution">
    <text evidence="1">The sequence shown here is derived from an EMBL/GenBank/DDBJ whole genome shotgun (WGS) entry which is preliminary data.</text>
</comment>